<protein>
    <submittedName>
        <fullName evidence="2">Uncharacterized protein</fullName>
    </submittedName>
</protein>
<dbReference type="PANTHER" id="PTHR42023">
    <property type="entry name" value="BHLH DOMAIN-CONTAINING PROTEIN"/>
    <property type="match status" value="1"/>
</dbReference>
<dbReference type="OrthoDB" id="4507572at2759"/>
<feature type="region of interest" description="Disordered" evidence="1">
    <location>
        <begin position="59"/>
        <end position="180"/>
    </location>
</feature>
<sequence>MWDHIRSDVSSDAHQQRLRAARGRPQDTLGQDILGISSALSKYEIRAGKMVPQVTTTTHVDLSSGASPAHLRDPPAASVRESVQQANRQRLRQQLQQQRPPRKSWLKRSSGWRPTSSVYSDADDAYASDDVPPPRPQFSLTSWGMSRHAAKAPVSPLSSPEPDGNPVARDAARARQPPSATAWVLPSSRFSVTTCATSIPDTPRQSVVPPLPIRTRESYSSSVTDTGSLSDDYGVRGTSGPAAVSPGNLYSTVDRAKSPVERRGDRTPRTFATMDAQSIDCRSSILSMAKPLPLAPPELSASQDRVAQLNAYIQSLIHRRLNISKSIQQMTELMPRDSLFATDDVVRKREVEKLKVQALRHELAEIQREEYDAGFKLHRAHKRMERDAEYEPTALWVRRVTG</sequence>
<dbReference type="AlphaFoldDB" id="T5A8U8"/>
<dbReference type="Proteomes" id="UP000019374">
    <property type="component" value="Unassembled WGS sequence"/>
</dbReference>
<name>T5A8U8_OPHSC</name>
<dbReference type="HOGENOM" id="CLU_685305_0_0_1"/>
<evidence type="ECO:0000313" key="2">
    <source>
        <dbReference type="EMBL" id="EQK98146.1"/>
    </source>
</evidence>
<feature type="compositionally biased region" description="Polar residues" evidence="1">
    <location>
        <begin position="218"/>
        <end position="229"/>
    </location>
</feature>
<evidence type="ECO:0000313" key="3">
    <source>
        <dbReference type="Proteomes" id="UP000019374"/>
    </source>
</evidence>
<proteinExistence type="predicted"/>
<accession>T5A8U8</accession>
<gene>
    <name evidence="2" type="ORF">OCS_06138</name>
</gene>
<feature type="region of interest" description="Disordered" evidence="1">
    <location>
        <begin position="1"/>
        <end position="29"/>
    </location>
</feature>
<feature type="region of interest" description="Disordered" evidence="1">
    <location>
        <begin position="217"/>
        <end position="248"/>
    </location>
</feature>
<feature type="compositionally biased region" description="Basic and acidic residues" evidence="1">
    <location>
        <begin position="1"/>
        <end position="15"/>
    </location>
</feature>
<dbReference type="eggNOG" id="ENOG502SU6X">
    <property type="taxonomic scope" value="Eukaryota"/>
</dbReference>
<organism evidence="2 3">
    <name type="scientific">Ophiocordyceps sinensis (strain Co18 / CGMCC 3.14243)</name>
    <name type="common">Yarsagumba caterpillar fungus</name>
    <name type="synonym">Hirsutella sinensis</name>
    <dbReference type="NCBI Taxonomy" id="911162"/>
    <lineage>
        <taxon>Eukaryota</taxon>
        <taxon>Fungi</taxon>
        <taxon>Dikarya</taxon>
        <taxon>Ascomycota</taxon>
        <taxon>Pezizomycotina</taxon>
        <taxon>Sordariomycetes</taxon>
        <taxon>Hypocreomycetidae</taxon>
        <taxon>Hypocreales</taxon>
        <taxon>Ophiocordycipitaceae</taxon>
        <taxon>Ophiocordyceps</taxon>
    </lineage>
</organism>
<reference evidence="2 3" key="1">
    <citation type="journal article" date="2013" name="Chin. Sci. Bull.">
        <title>Genome survey uncovers the secrets of sex and lifestyle in caterpillar fungus.</title>
        <authorList>
            <person name="Hu X."/>
            <person name="Zhang Y."/>
            <person name="Xiao G."/>
            <person name="Zheng P."/>
            <person name="Xia Y."/>
            <person name="Zhang X."/>
            <person name="St Leger R.J."/>
            <person name="Liu X."/>
            <person name="Wang C."/>
        </authorList>
    </citation>
    <scope>NUCLEOTIDE SEQUENCE [LARGE SCALE GENOMIC DNA]</scope>
    <source>
        <strain evidence="3">Co18 / CGMCC 3.14243</strain>
        <tissue evidence="2">Fruit-body</tissue>
    </source>
</reference>
<dbReference type="EMBL" id="KE655446">
    <property type="protein sequence ID" value="EQK98146.1"/>
    <property type="molecule type" value="Genomic_DNA"/>
</dbReference>
<evidence type="ECO:0000256" key="1">
    <source>
        <dbReference type="SAM" id="MobiDB-lite"/>
    </source>
</evidence>
<dbReference type="PANTHER" id="PTHR42023:SF1">
    <property type="entry name" value="BHLH DOMAIN-CONTAINING PROTEIN"/>
    <property type="match status" value="1"/>
</dbReference>